<proteinExistence type="predicted"/>
<name>A0A6A4KFU3_APOLU</name>
<evidence type="ECO:0000313" key="2">
    <source>
        <dbReference type="Proteomes" id="UP000466442"/>
    </source>
</evidence>
<reference evidence="1" key="1">
    <citation type="journal article" date="2021" name="Mol. Ecol. Resour.">
        <title>Apolygus lucorum genome provides insights into omnivorousness and mesophyll feeding.</title>
        <authorList>
            <person name="Liu Y."/>
            <person name="Liu H."/>
            <person name="Wang H."/>
            <person name="Huang T."/>
            <person name="Liu B."/>
            <person name="Yang B."/>
            <person name="Yin L."/>
            <person name="Li B."/>
            <person name="Zhang Y."/>
            <person name="Zhang S."/>
            <person name="Jiang F."/>
            <person name="Zhang X."/>
            <person name="Ren Y."/>
            <person name="Wang B."/>
            <person name="Wang S."/>
            <person name="Lu Y."/>
            <person name="Wu K."/>
            <person name="Fan W."/>
            <person name="Wang G."/>
        </authorList>
    </citation>
    <scope>NUCLEOTIDE SEQUENCE</scope>
    <source>
        <strain evidence="1">12Hb</strain>
    </source>
</reference>
<gene>
    <name evidence="1" type="ORF">GE061_001655</name>
</gene>
<dbReference type="AlphaFoldDB" id="A0A6A4KFU3"/>
<evidence type="ECO:0000313" key="1">
    <source>
        <dbReference type="EMBL" id="KAF6217301.1"/>
    </source>
</evidence>
<dbReference type="Proteomes" id="UP000466442">
    <property type="component" value="Linkage Group LG1"/>
</dbReference>
<keyword evidence="2" id="KW-1185">Reference proteome</keyword>
<organism evidence="1 2">
    <name type="scientific">Apolygus lucorum</name>
    <name type="common">Small green plant bug</name>
    <name type="synonym">Lygocoris lucorum</name>
    <dbReference type="NCBI Taxonomy" id="248454"/>
    <lineage>
        <taxon>Eukaryota</taxon>
        <taxon>Metazoa</taxon>
        <taxon>Ecdysozoa</taxon>
        <taxon>Arthropoda</taxon>
        <taxon>Hexapoda</taxon>
        <taxon>Insecta</taxon>
        <taxon>Pterygota</taxon>
        <taxon>Neoptera</taxon>
        <taxon>Paraneoptera</taxon>
        <taxon>Hemiptera</taxon>
        <taxon>Heteroptera</taxon>
        <taxon>Panheteroptera</taxon>
        <taxon>Cimicomorpha</taxon>
        <taxon>Miridae</taxon>
        <taxon>Mirini</taxon>
        <taxon>Apolygus</taxon>
    </lineage>
</organism>
<comment type="caution">
    <text evidence="1">The sequence shown here is derived from an EMBL/GenBank/DDBJ whole genome shotgun (WGS) entry which is preliminary data.</text>
</comment>
<sequence>MGFLGGVVTLTYFVLIVFPVFHRVEGTEFVMENIEDCLRNAEDRRMDVRNLSIGVLHDGQWALLGLAEINIEKITKSSTELTKCTSKQEPETCAYFTTFRYKNPCKMMEADNEMWSTFFQNTVPPMRCPLKGLYSFEKAKMNGNAAYKGMPGLEGFYWKAKSTLLVGNKEVGCVIMEFSTM</sequence>
<accession>A0A6A4KFU3</accession>
<protein>
    <submittedName>
        <fullName evidence="1">Uncharacterized protein</fullName>
    </submittedName>
</protein>
<dbReference type="EMBL" id="WIXP02000001">
    <property type="protein sequence ID" value="KAF6217301.1"/>
    <property type="molecule type" value="Genomic_DNA"/>
</dbReference>
<dbReference type="OrthoDB" id="6594689at2759"/>